<dbReference type="OrthoDB" id="9815705at2"/>
<organism evidence="7 8">
    <name type="scientific">Humibacillus xanthopallidus</name>
    <dbReference type="NCBI Taxonomy" id="412689"/>
    <lineage>
        <taxon>Bacteria</taxon>
        <taxon>Bacillati</taxon>
        <taxon>Actinomycetota</taxon>
        <taxon>Actinomycetes</taxon>
        <taxon>Micrococcales</taxon>
        <taxon>Intrasporangiaceae</taxon>
        <taxon>Humibacillus</taxon>
    </lineage>
</organism>
<dbReference type="EMBL" id="VFQF01000003">
    <property type="protein sequence ID" value="TQN44701.1"/>
    <property type="molecule type" value="Genomic_DNA"/>
</dbReference>
<reference evidence="7 8" key="1">
    <citation type="submission" date="2019-06" db="EMBL/GenBank/DDBJ databases">
        <title>Sequencing the genomes of 1000 actinobacteria strains.</title>
        <authorList>
            <person name="Klenk H.-P."/>
        </authorList>
    </citation>
    <scope>NUCLEOTIDE SEQUENCE [LARGE SCALE GENOMIC DNA]</scope>
    <source>
        <strain evidence="7 8">DSM 21776</strain>
    </source>
</reference>
<feature type="transmembrane region" description="Helical" evidence="6">
    <location>
        <begin position="150"/>
        <end position="169"/>
    </location>
</feature>
<keyword evidence="2 6" id="KW-0812">Transmembrane</keyword>
<evidence type="ECO:0000313" key="7">
    <source>
        <dbReference type="EMBL" id="TQN44701.1"/>
    </source>
</evidence>
<proteinExistence type="predicted"/>
<protein>
    <submittedName>
        <fullName evidence="7">Interferon-induced transmembrane protein</fullName>
    </submittedName>
</protein>
<feature type="transmembrane region" description="Helical" evidence="6">
    <location>
        <begin position="102"/>
        <end position="129"/>
    </location>
</feature>
<evidence type="ECO:0000313" key="8">
    <source>
        <dbReference type="Proteomes" id="UP000320085"/>
    </source>
</evidence>
<gene>
    <name evidence="7" type="ORF">FHX52_3921</name>
</gene>
<evidence type="ECO:0000256" key="2">
    <source>
        <dbReference type="ARBA" id="ARBA00022692"/>
    </source>
</evidence>
<sequence length="171" mass="18264">MTDHRDRDDATEPDPDADRWSAWLPPLDPTSDHTGAAGPTQQGPPLPHAPGPVVPQTPGPVLPQSSGPPPPPAPARRASQSYRSAPPPSPVGQQWAFTPRRYLGLAIFATFFGFPPLGIVAIFLSLSVGRLLRAGRVADAERTSRLARNWAIAALVLRVLWTLGFSLVMGS</sequence>
<dbReference type="PANTHER" id="PTHR14948">
    <property type="entry name" value="NG5"/>
    <property type="match status" value="1"/>
</dbReference>
<evidence type="ECO:0000256" key="1">
    <source>
        <dbReference type="ARBA" id="ARBA00004370"/>
    </source>
</evidence>
<evidence type="ECO:0000256" key="6">
    <source>
        <dbReference type="SAM" id="Phobius"/>
    </source>
</evidence>
<dbReference type="PANTHER" id="PTHR14948:SF25">
    <property type="entry name" value="DUF4190 DOMAIN-CONTAINING PROTEIN"/>
    <property type="match status" value="1"/>
</dbReference>
<dbReference type="AlphaFoldDB" id="A0A543PKV2"/>
<evidence type="ECO:0000256" key="4">
    <source>
        <dbReference type="ARBA" id="ARBA00023136"/>
    </source>
</evidence>
<dbReference type="InterPro" id="IPR007593">
    <property type="entry name" value="CD225/Dispanin_fam"/>
</dbReference>
<dbReference type="RefSeq" id="WP_141824018.1">
    <property type="nucleotide sequence ID" value="NZ_BAAAQC010000017.1"/>
</dbReference>
<dbReference type="Proteomes" id="UP000320085">
    <property type="component" value="Unassembled WGS sequence"/>
</dbReference>
<feature type="compositionally biased region" description="Low complexity" evidence="5">
    <location>
        <begin position="75"/>
        <end position="84"/>
    </location>
</feature>
<accession>A0A543PKV2</accession>
<comment type="caution">
    <text evidence="7">The sequence shown here is derived from an EMBL/GenBank/DDBJ whole genome shotgun (WGS) entry which is preliminary data.</text>
</comment>
<feature type="region of interest" description="Disordered" evidence="5">
    <location>
        <begin position="1"/>
        <end position="93"/>
    </location>
</feature>
<feature type="compositionally biased region" description="Basic and acidic residues" evidence="5">
    <location>
        <begin position="1"/>
        <end position="10"/>
    </location>
</feature>
<dbReference type="GO" id="GO:0016020">
    <property type="term" value="C:membrane"/>
    <property type="evidence" value="ECO:0007669"/>
    <property type="project" value="UniProtKB-SubCell"/>
</dbReference>
<feature type="compositionally biased region" description="Pro residues" evidence="5">
    <location>
        <begin position="42"/>
        <end position="74"/>
    </location>
</feature>
<keyword evidence="3 6" id="KW-1133">Transmembrane helix</keyword>
<evidence type="ECO:0000256" key="5">
    <source>
        <dbReference type="SAM" id="MobiDB-lite"/>
    </source>
</evidence>
<dbReference type="InterPro" id="IPR051423">
    <property type="entry name" value="CD225/Dispanin"/>
</dbReference>
<keyword evidence="4 6" id="KW-0472">Membrane</keyword>
<comment type="subcellular location">
    <subcellularLocation>
        <location evidence="1">Membrane</location>
    </subcellularLocation>
</comment>
<dbReference type="Pfam" id="PF04505">
    <property type="entry name" value="CD225"/>
    <property type="match status" value="1"/>
</dbReference>
<evidence type="ECO:0000256" key="3">
    <source>
        <dbReference type="ARBA" id="ARBA00022989"/>
    </source>
</evidence>
<name>A0A543PKV2_9MICO</name>